<proteinExistence type="predicted"/>
<organism evidence="1 2">
    <name type="scientific">Desulfovibrio subterraneus</name>
    <dbReference type="NCBI Taxonomy" id="2718620"/>
    <lineage>
        <taxon>Bacteria</taxon>
        <taxon>Pseudomonadati</taxon>
        <taxon>Thermodesulfobacteriota</taxon>
        <taxon>Desulfovibrionia</taxon>
        <taxon>Desulfovibrionales</taxon>
        <taxon>Desulfovibrionaceae</taxon>
        <taxon>Desulfovibrio</taxon>
    </lineage>
</organism>
<evidence type="ECO:0000313" key="1">
    <source>
        <dbReference type="EMBL" id="GFM34408.1"/>
    </source>
</evidence>
<gene>
    <name evidence="1" type="ORF">DSM101010T_27730</name>
</gene>
<dbReference type="EMBL" id="BLVO01000013">
    <property type="protein sequence ID" value="GFM34408.1"/>
    <property type="molecule type" value="Genomic_DNA"/>
</dbReference>
<name>A0A7J0BLG1_9BACT</name>
<keyword evidence="2" id="KW-1185">Reference proteome</keyword>
<protein>
    <recommendedName>
        <fullName evidence="3">PEP-CTERM protein-sorting domain-containing protein</fullName>
    </recommendedName>
</protein>
<evidence type="ECO:0000313" key="2">
    <source>
        <dbReference type="Proteomes" id="UP000503840"/>
    </source>
</evidence>
<dbReference type="RefSeq" id="WP_174406003.1">
    <property type="nucleotide sequence ID" value="NZ_BLVO01000013.1"/>
</dbReference>
<sequence length="232" mass="25017">MKNTHTLLIILLITVITGLMPVSRAHALFIEYTETYTDGSSQPFGEYPWLSANFADYAPGEVLLTLRAVNLTDAEFATSWFFNFNPLKNVNQLNIQYLEGTAAASVTIDPDLISAGANVTMPISIDFATSAGSSKAKKAALDRFEAGDYTVFLLSGLDDLTAKDFNTIYSSKGLDYLSVVHIQGIGEGSAWVKDGTPVPAPEPQTWILMGSGLVLLVIGSRRMRKNQATAGA</sequence>
<accession>A0A7J0BLG1</accession>
<reference evidence="1 2" key="1">
    <citation type="submission" date="2020-05" db="EMBL/GenBank/DDBJ databases">
        <title>Draft genome sequence of Desulfovibrio sp. strain HN2T.</title>
        <authorList>
            <person name="Ueno A."/>
            <person name="Tamazawa S."/>
            <person name="Tamamura S."/>
            <person name="Murakami T."/>
            <person name="Kiyama T."/>
            <person name="Inomata H."/>
            <person name="Amano Y."/>
            <person name="Miyakawa K."/>
            <person name="Tamaki H."/>
            <person name="Naganuma T."/>
            <person name="Kaneko K."/>
        </authorList>
    </citation>
    <scope>NUCLEOTIDE SEQUENCE [LARGE SCALE GENOMIC DNA]</scope>
    <source>
        <strain evidence="1 2">HN2</strain>
    </source>
</reference>
<evidence type="ECO:0008006" key="3">
    <source>
        <dbReference type="Google" id="ProtNLM"/>
    </source>
</evidence>
<dbReference type="Proteomes" id="UP000503840">
    <property type="component" value="Unassembled WGS sequence"/>
</dbReference>
<dbReference type="AlphaFoldDB" id="A0A7J0BLG1"/>
<comment type="caution">
    <text evidence="1">The sequence shown here is derived from an EMBL/GenBank/DDBJ whole genome shotgun (WGS) entry which is preliminary data.</text>
</comment>